<evidence type="ECO:0000313" key="2">
    <source>
        <dbReference type="Proteomes" id="UP000693970"/>
    </source>
</evidence>
<comment type="caution">
    <text evidence="1">The sequence shown here is derived from an EMBL/GenBank/DDBJ whole genome shotgun (WGS) entry which is preliminary data.</text>
</comment>
<evidence type="ECO:0000313" key="1">
    <source>
        <dbReference type="EMBL" id="KAG7343435.1"/>
    </source>
</evidence>
<sequence>MSRELSWYKLCMKNNATRRVSAVPRACPPSNIIDRDAAINNNPLQDRQCSVTETIKLELLQDDTSSSKRWVLKTLDGFGNYKTMGGDEFYVTFSVYNNSTTTITPTAVAMVKDHQNGSYQLNFVTVPELFDKNIPSRMYPFGHDTETSLSSHLGRLEIFLQYTCFMGTLHQPLKDGWKSGGGSNIRTTLENVPCPPMQSWKERLYERGGVIRNPSFIVSNNTKPNTTSLSRFDTTIFFGDSLMAQMITTYSYPVSYFHYPKAVTHGNADITVSTGTVQSVNKKLEEWEGAQLRRKSNIALVLGSASWDMLLPLEWQGSTFDRHLQGCRDLIQQVRKTYPHVTIVWRLPTAVHVHNANRTCFMLEEGQIQTTSPKGKTNRNKPRNPCADILRYASTSRIDYLYRQQLHIMLHELHVPVIDLYELSFLSAHHLQNGDAQHYSIDWNFINLKEFLYPDEKDKIRMTPVESTDKGLTPKRQF</sequence>
<keyword evidence="2" id="KW-1185">Reference proteome</keyword>
<reference evidence="1" key="2">
    <citation type="submission" date="2021-04" db="EMBL/GenBank/DDBJ databases">
        <authorList>
            <person name="Podell S."/>
        </authorList>
    </citation>
    <scope>NUCLEOTIDE SEQUENCE</scope>
    <source>
        <strain evidence="1">Hildebrandi</strain>
    </source>
</reference>
<reference evidence="1" key="1">
    <citation type="journal article" date="2021" name="Sci. Rep.">
        <title>Diploid genomic architecture of Nitzschia inconspicua, an elite biomass production diatom.</title>
        <authorList>
            <person name="Oliver A."/>
            <person name="Podell S."/>
            <person name="Pinowska A."/>
            <person name="Traller J.C."/>
            <person name="Smith S.R."/>
            <person name="McClure R."/>
            <person name="Beliaev A."/>
            <person name="Bohutskyi P."/>
            <person name="Hill E.A."/>
            <person name="Rabines A."/>
            <person name="Zheng H."/>
            <person name="Allen L.Z."/>
            <person name="Kuo A."/>
            <person name="Grigoriev I.V."/>
            <person name="Allen A.E."/>
            <person name="Hazlebeck D."/>
            <person name="Allen E.E."/>
        </authorList>
    </citation>
    <scope>NUCLEOTIDE SEQUENCE</scope>
    <source>
        <strain evidence="1">Hildebrandi</strain>
    </source>
</reference>
<protein>
    <submittedName>
        <fullName evidence="1">Uncharacterized protein</fullName>
    </submittedName>
</protein>
<organism evidence="1 2">
    <name type="scientific">Nitzschia inconspicua</name>
    <dbReference type="NCBI Taxonomy" id="303405"/>
    <lineage>
        <taxon>Eukaryota</taxon>
        <taxon>Sar</taxon>
        <taxon>Stramenopiles</taxon>
        <taxon>Ochrophyta</taxon>
        <taxon>Bacillariophyta</taxon>
        <taxon>Bacillariophyceae</taxon>
        <taxon>Bacillariophycidae</taxon>
        <taxon>Bacillariales</taxon>
        <taxon>Bacillariaceae</taxon>
        <taxon>Nitzschia</taxon>
    </lineage>
</organism>
<accession>A0A9K3PDX5</accession>
<gene>
    <name evidence="1" type="ORF">IV203_021380</name>
</gene>
<dbReference type="EMBL" id="JAGRRH010000024">
    <property type="protein sequence ID" value="KAG7343435.1"/>
    <property type="molecule type" value="Genomic_DNA"/>
</dbReference>
<name>A0A9K3PDX5_9STRA</name>
<proteinExistence type="predicted"/>
<dbReference type="OrthoDB" id="48862at2759"/>
<dbReference type="Proteomes" id="UP000693970">
    <property type="component" value="Unassembled WGS sequence"/>
</dbReference>
<dbReference type="AlphaFoldDB" id="A0A9K3PDX5"/>